<gene>
    <name evidence="1" type="ORF">SAMN02910265_00180</name>
</gene>
<reference evidence="1 2" key="1">
    <citation type="submission" date="2016-10" db="EMBL/GenBank/DDBJ databases">
        <authorList>
            <person name="de Groot N.N."/>
        </authorList>
    </citation>
    <scope>NUCLEOTIDE SEQUENCE [LARGE SCALE GENOMIC DNA]</scope>
    <source>
        <strain evidence="1 2">YAD2003</strain>
    </source>
</reference>
<evidence type="ECO:0000313" key="1">
    <source>
        <dbReference type="EMBL" id="SEH37905.1"/>
    </source>
</evidence>
<organism evidence="1 2">
    <name type="scientific">Ruminococcus flavefaciens</name>
    <dbReference type="NCBI Taxonomy" id="1265"/>
    <lineage>
        <taxon>Bacteria</taxon>
        <taxon>Bacillati</taxon>
        <taxon>Bacillota</taxon>
        <taxon>Clostridia</taxon>
        <taxon>Eubacteriales</taxon>
        <taxon>Oscillospiraceae</taxon>
        <taxon>Ruminococcus</taxon>
    </lineage>
</organism>
<evidence type="ECO:0000313" key="2">
    <source>
        <dbReference type="Proteomes" id="UP000183190"/>
    </source>
</evidence>
<dbReference type="Proteomes" id="UP000183190">
    <property type="component" value="Unassembled WGS sequence"/>
</dbReference>
<name>A0A1H6HPX4_RUMFL</name>
<dbReference type="OrthoDB" id="1816523at2"/>
<dbReference type="Pfam" id="PF19875">
    <property type="entry name" value="DUF6348"/>
    <property type="match status" value="1"/>
</dbReference>
<sequence>MGLFKKKNNQKEENTTVADPRAEIKQMVLKALNAKLNGTLYDDCVIMPKGFTIDVQIGRMEETDGIKILQTIFIITNDEFDEPLIEPVDSQGKDDEEAANMAVEIFNGGVWHPLDQSMTKKNPHHISVDFLRQHYDFDMYAQSVVRIGVKNKQPTMLINFIMNEIPKYLGSKKYYWLRVYLAKFKEKKIIEVRVNGSVCVELAKYFEPYVENEMDAEEAFVSEKQYAIFVQREDDQCPFKKDFVMNAAKETIKMMSNINSQEDYKNMLTKLEELTEGNMNLASEIRVFIPEIFAKLTLGYREGDSLFLLEGDGEEQQSIEFKKTQLRSYFYMQQAVLEYLGGKPTQEEVSRIVTNSVAFRELRKAIDAAKEQGNEIKPDDLYVPGTSYKIGHEGYRVW</sequence>
<accession>A0A1H6HPX4</accession>
<dbReference type="RefSeq" id="WP_074714028.1">
    <property type="nucleotide sequence ID" value="NZ_FNWV01000001.1"/>
</dbReference>
<dbReference type="InterPro" id="IPR045929">
    <property type="entry name" value="DUF6348"/>
</dbReference>
<dbReference type="EMBL" id="FNWV01000001">
    <property type="protein sequence ID" value="SEH37905.1"/>
    <property type="molecule type" value="Genomic_DNA"/>
</dbReference>
<protein>
    <submittedName>
        <fullName evidence="1">Uncharacterized protein</fullName>
    </submittedName>
</protein>
<proteinExistence type="predicted"/>
<dbReference type="AlphaFoldDB" id="A0A1H6HPX4"/>